<keyword evidence="7" id="KW-0406">Ion transport</keyword>
<keyword evidence="6 10" id="KW-0040">ANK repeat</keyword>
<keyword evidence="2" id="KW-0813">Transport</keyword>
<dbReference type="AlphaFoldDB" id="A0A7R9GC95"/>
<feature type="compositionally biased region" description="Basic and acidic residues" evidence="11">
    <location>
        <begin position="782"/>
        <end position="794"/>
    </location>
</feature>
<keyword evidence="4" id="KW-0677">Repeat</keyword>
<dbReference type="InterPro" id="IPR002110">
    <property type="entry name" value="Ankyrin_rpt"/>
</dbReference>
<dbReference type="Proteomes" id="UP000678499">
    <property type="component" value="Unassembled WGS sequence"/>
</dbReference>
<dbReference type="SMART" id="SM00248">
    <property type="entry name" value="ANK"/>
    <property type="match status" value="2"/>
</dbReference>
<feature type="transmembrane region" description="Helical" evidence="12">
    <location>
        <begin position="513"/>
        <end position="536"/>
    </location>
</feature>
<dbReference type="PANTHER" id="PTHR10117:SF51">
    <property type="entry name" value="TRANSIENT RECEPTOR POTENTIAL PROTEIN"/>
    <property type="match status" value="1"/>
</dbReference>
<dbReference type="EMBL" id="CAJPEX010000841">
    <property type="protein sequence ID" value="CAG0917389.1"/>
    <property type="molecule type" value="Genomic_DNA"/>
</dbReference>
<feature type="compositionally biased region" description="Basic and acidic residues" evidence="11">
    <location>
        <begin position="36"/>
        <end position="46"/>
    </location>
</feature>
<dbReference type="GO" id="GO:0051480">
    <property type="term" value="P:regulation of cytosolic calcium ion concentration"/>
    <property type="evidence" value="ECO:0007669"/>
    <property type="project" value="TreeGrafter"/>
</dbReference>
<reference evidence="14" key="1">
    <citation type="submission" date="2020-11" db="EMBL/GenBank/DDBJ databases">
        <authorList>
            <person name="Tran Van P."/>
        </authorList>
    </citation>
    <scope>NUCLEOTIDE SEQUENCE</scope>
</reference>
<dbReference type="InterPro" id="IPR002153">
    <property type="entry name" value="TRPC_channel"/>
</dbReference>
<evidence type="ECO:0000256" key="6">
    <source>
        <dbReference type="ARBA" id="ARBA00023043"/>
    </source>
</evidence>
<keyword evidence="8 12" id="KW-0472">Membrane</keyword>
<dbReference type="Pfam" id="PF08344">
    <property type="entry name" value="TRP_2"/>
    <property type="match status" value="1"/>
</dbReference>
<name>A0A7R9GC95_9CRUS</name>
<feature type="compositionally biased region" description="Low complexity" evidence="11">
    <location>
        <begin position="1193"/>
        <end position="1211"/>
    </location>
</feature>
<feature type="region of interest" description="Disordered" evidence="11">
    <location>
        <begin position="768"/>
        <end position="800"/>
    </location>
</feature>
<dbReference type="InterPro" id="IPR013555">
    <property type="entry name" value="TRP_dom"/>
</dbReference>
<keyword evidence="5 12" id="KW-1133">Transmembrane helix</keyword>
<evidence type="ECO:0000256" key="7">
    <source>
        <dbReference type="ARBA" id="ARBA00023065"/>
    </source>
</evidence>
<feature type="compositionally biased region" description="Low complexity" evidence="11">
    <location>
        <begin position="1036"/>
        <end position="1063"/>
    </location>
</feature>
<evidence type="ECO:0000256" key="4">
    <source>
        <dbReference type="ARBA" id="ARBA00022737"/>
    </source>
</evidence>
<feature type="compositionally biased region" description="Basic residues" evidence="11">
    <location>
        <begin position="1100"/>
        <end position="1113"/>
    </location>
</feature>
<dbReference type="InterPro" id="IPR036770">
    <property type="entry name" value="Ankyrin_rpt-contain_sf"/>
</dbReference>
<feature type="compositionally biased region" description="Acidic residues" evidence="11">
    <location>
        <begin position="47"/>
        <end position="56"/>
    </location>
</feature>
<keyword evidence="9" id="KW-0407">Ion channel</keyword>
<dbReference type="EMBL" id="OA882878">
    <property type="protein sequence ID" value="CAD7277237.1"/>
    <property type="molecule type" value="Genomic_DNA"/>
</dbReference>
<comment type="subcellular location">
    <subcellularLocation>
        <location evidence="1">Membrane</location>
        <topology evidence="1">Multi-pass membrane protein</topology>
    </subcellularLocation>
</comment>
<evidence type="ECO:0000313" key="14">
    <source>
        <dbReference type="EMBL" id="CAD7277237.1"/>
    </source>
</evidence>
<dbReference type="PROSITE" id="PS50088">
    <property type="entry name" value="ANK_REPEAT"/>
    <property type="match status" value="1"/>
</dbReference>
<gene>
    <name evidence="14" type="ORF">NMOB1V02_LOCUS4972</name>
</gene>
<dbReference type="GO" id="GO:0005886">
    <property type="term" value="C:plasma membrane"/>
    <property type="evidence" value="ECO:0007669"/>
    <property type="project" value="TreeGrafter"/>
</dbReference>
<evidence type="ECO:0000256" key="1">
    <source>
        <dbReference type="ARBA" id="ARBA00004141"/>
    </source>
</evidence>
<evidence type="ECO:0000256" key="12">
    <source>
        <dbReference type="SAM" id="Phobius"/>
    </source>
</evidence>
<feature type="region of interest" description="Disordered" evidence="11">
    <location>
        <begin position="1009"/>
        <end position="1064"/>
    </location>
</feature>
<dbReference type="SMART" id="SM01420">
    <property type="entry name" value="TRP_2"/>
    <property type="match status" value="1"/>
</dbReference>
<evidence type="ECO:0000256" key="10">
    <source>
        <dbReference type="PROSITE-ProRule" id="PRU00023"/>
    </source>
</evidence>
<feature type="transmembrane region" description="Helical" evidence="12">
    <location>
        <begin position="690"/>
        <end position="712"/>
    </location>
</feature>
<feature type="transmembrane region" description="Helical" evidence="12">
    <location>
        <begin position="474"/>
        <end position="492"/>
    </location>
</feature>
<feature type="transmembrane region" description="Helical" evidence="12">
    <location>
        <begin position="421"/>
        <end position="442"/>
    </location>
</feature>
<dbReference type="PROSITE" id="PS50297">
    <property type="entry name" value="ANK_REP_REGION"/>
    <property type="match status" value="1"/>
</dbReference>
<dbReference type="GO" id="GO:0034703">
    <property type="term" value="C:cation channel complex"/>
    <property type="evidence" value="ECO:0007669"/>
    <property type="project" value="TreeGrafter"/>
</dbReference>
<evidence type="ECO:0000313" key="15">
    <source>
        <dbReference type="Proteomes" id="UP000678499"/>
    </source>
</evidence>
<feature type="compositionally biased region" description="Low complexity" evidence="11">
    <location>
        <begin position="1130"/>
        <end position="1151"/>
    </location>
</feature>
<evidence type="ECO:0000259" key="13">
    <source>
        <dbReference type="SMART" id="SM01420"/>
    </source>
</evidence>
<feature type="region of interest" description="Disordered" evidence="11">
    <location>
        <begin position="1"/>
        <end position="62"/>
    </location>
</feature>
<accession>A0A7R9GC95</accession>
<dbReference type="PRINTS" id="PR01097">
    <property type="entry name" value="TRNSRECEPTRP"/>
</dbReference>
<protein>
    <recommendedName>
        <fullName evidence="13">Transient receptor ion channel domain-containing protein</fullName>
    </recommendedName>
</protein>
<feature type="transmembrane region" description="Helical" evidence="12">
    <location>
        <begin position="604"/>
        <end position="627"/>
    </location>
</feature>
<dbReference type="InterPro" id="IPR005821">
    <property type="entry name" value="Ion_trans_dom"/>
</dbReference>
<organism evidence="14">
    <name type="scientific">Notodromas monacha</name>
    <dbReference type="NCBI Taxonomy" id="399045"/>
    <lineage>
        <taxon>Eukaryota</taxon>
        <taxon>Metazoa</taxon>
        <taxon>Ecdysozoa</taxon>
        <taxon>Arthropoda</taxon>
        <taxon>Crustacea</taxon>
        <taxon>Oligostraca</taxon>
        <taxon>Ostracoda</taxon>
        <taxon>Podocopa</taxon>
        <taxon>Podocopida</taxon>
        <taxon>Cypridocopina</taxon>
        <taxon>Cypridoidea</taxon>
        <taxon>Cyprididae</taxon>
        <taxon>Notodromas</taxon>
    </lineage>
</organism>
<evidence type="ECO:0000256" key="2">
    <source>
        <dbReference type="ARBA" id="ARBA00022448"/>
    </source>
</evidence>
<evidence type="ECO:0000256" key="3">
    <source>
        <dbReference type="ARBA" id="ARBA00022692"/>
    </source>
</evidence>
<keyword evidence="15" id="KW-1185">Reference proteome</keyword>
<dbReference type="GO" id="GO:0015279">
    <property type="term" value="F:store-operated calcium channel activity"/>
    <property type="evidence" value="ECO:0007669"/>
    <property type="project" value="TreeGrafter"/>
</dbReference>
<feature type="transmembrane region" description="Helical" evidence="12">
    <location>
        <begin position="564"/>
        <end position="583"/>
    </location>
</feature>
<dbReference type="Pfam" id="PF00023">
    <property type="entry name" value="Ank"/>
    <property type="match status" value="1"/>
</dbReference>
<keyword evidence="3 12" id="KW-0812">Transmembrane</keyword>
<evidence type="ECO:0000256" key="8">
    <source>
        <dbReference type="ARBA" id="ARBA00023136"/>
    </source>
</evidence>
<evidence type="ECO:0000256" key="9">
    <source>
        <dbReference type="ARBA" id="ARBA00023303"/>
    </source>
</evidence>
<feature type="region of interest" description="Disordered" evidence="11">
    <location>
        <begin position="88"/>
        <end position="116"/>
    </location>
</feature>
<feature type="compositionally biased region" description="Basic and acidic residues" evidence="11">
    <location>
        <begin position="1212"/>
        <end position="1234"/>
    </location>
</feature>
<dbReference type="Gene3D" id="1.25.40.20">
    <property type="entry name" value="Ankyrin repeat-containing domain"/>
    <property type="match status" value="1"/>
</dbReference>
<dbReference type="NCBIfam" id="TIGR00870">
    <property type="entry name" value="trp"/>
    <property type="match status" value="1"/>
</dbReference>
<feature type="domain" description="Transient receptor ion channel" evidence="13">
    <location>
        <begin position="231"/>
        <end position="293"/>
    </location>
</feature>
<evidence type="ECO:0000256" key="5">
    <source>
        <dbReference type="ARBA" id="ARBA00022989"/>
    </source>
</evidence>
<dbReference type="SUPFAM" id="SSF48403">
    <property type="entry name" value="Ankyrin repeat"/>
    <property type="match status" value="1"/>
</dbReference>
<evidence type="ECO:0000256" key="11">
    <source>
        <dbReference type="SAM" id="MobiDB-lite"/>
    </source>
</evidence>
<proteinExistence type="predicted"/>
<feature type="region of interest" description="Disordered" evidence="11">
    <location>
        <begin position="1088"/>
        <end position="1234"/>
    </location>
</feature>
<dbReference type="OrthoDB" id="2373987at2759"/>
<dbReference type="Pfam" id="PF00520">
    <property type="entry name" value="Ion_trans"/>
    <property type="match status" value="1"/>
</dbReference>
<dbReference type="PANTHER" id="PTHR10117">
    <property type="entry name" value="TRANSIENT RECEPTOR POTENTIAL CHANNEL"/>
    <property type="match status" value="1"/>
</dbReference>
<sequence>MATHQKPSSNGGGKGTPARVKPRDVRPRPNKLNSPESRKNSEAGHDDIEEEPDEEMVSQPLTARERKYLLAVERGNLATVKRFVEGGAADDEDLKKPGDQQQPSGEEPQENEPVNIDCTDPLGRSALVIAIENENIELLYYLLDIGVKPKDSLLHAIEEQYVEAVEILLDFEEATHKPGELYSWEKVDDKEASWTPDVTPLILAAHKNNYEILKILLDRGATLPMPHDVKCSCDECDCSSKTDSLRHSRSRINAYTALASPSLIALSSRDPLLTAFELSWELRRLSRVENEFQQEYTDLRRQVQKFAVDLLDHTRTSKELEIMLNYNPEDVFEREEEQHGGKMGLERLKLAIDYRQKEFVAHANVQQLLTSLWYDGMPGFRRKAMIAQGFEIMKIGATFPLFCFNYLLAPHSATGSKLKQPFIKFIVNSSSYMFFLFLLVIVSQRVENMAIRLLGTQGMVQRLAEWEKQDRGALPSYVESLIMFYVLGFVWAEVKQLWDAGGMLSYAQDMWNFVDFAMNFLYCAWIGLRVVSWFVVQRELAYGYDPYIPREKWDAWDPMLLSEGVFGAATIFSILRLVHIFSVNHHLGPLQISLGRMIYDIMKFFFFYILVIFAFGCGMNQLLWYYADIDRENCYKGGHLPDRGNADHSCDVWRRFANPFETSQSLFWASFGLIDLNNFELTGIKSFTRFWAMLMFGSYSTINVVVLLNLLIAMMSNSFSEIVKADVEWKFARSKLWISYFEDGGTVPPPFNVIPSPKSIRALFGCGGAPKKRESFRKKKRGEKEREHNQRINDDTEVTEDDVNEIKQEVSSFKYQLFDLMRQNNWKMDGVDKGEGGLGRRERTKERRLLKGFNIGLVEGVNFEVVADRGSSNALAKIIMKVTKRGSSKRNWNEIVAANAPKVVDQIGQRAEYQRRRTTRRGGSKLRRETVLPTSRGWRRVAAVAREGGFRGGRLNSFVIRRVHIPQRVETERRQSIAHEGWAKVGKLSDVGAFKRYDSEILRHNRTMQASAANKEPEAITASTASVGSDMKDTTKTTTTTTTTSSSSAPPSAAAAAGSSSSSVAMELMTRHDSQRSGILKSAAVVVDDASPSKQSVGSVKKRISFGRARHQHQQQQSLPPIAPSPVPPARAAAATPSADPSSSSSSSTAACVIEPEPTTTTTRDVQIEIEASPGSWPGDDEGQPESVPMMQAAAGPSSSSSTITTKGSSAADKEKKQATSPEARWKARDDAWL</sequence>
<dbReference type="GO" id="GO:0070679">
    <property type="term" value="F:inositol 1,4,5 trisphosphate binding"/>
    <property type="evidence" value="ECO:0007669"/>
    <property type="project" value="TreeGrafter"/>
</dbReference>
<feature type="repeat" description="ANK" evidence="10">
    <location>
        <begin position="196"/>
        <end position="228"/>
    </location>
</feature>